<dbReference type="Gene3D" id="3.10.20.30">
    <property type="match status" value="1"/>
</dbReference>
<dbReference type="RefSeq" id="WP_096430345.1">
    <property type="nucleotide sequence ID" value="NZ_AP018042.1"/>
</dbReference>
<dbReference type="InterPro" id="IPR052911">
    <property type="entry name" value="Corrinoid_activation_enz"/>
</dbReference>
<dbReference type="InterPro" id="IPR027980">
    <property type="entry name" value="RACo_C"/>
</dbReference>
<evidence type="ECO:0000313" key="2">
    <source>
        <dbReference type="EMBL" id="BAX81218.1"/>
    </source>
</evidence>
<dbReference type="InterPro" id="IPR042259">
    <property type="entry name" value="Raco-like_middle_sf"/>
</dbReference>
<feature type="domain" description="2Fe-2S ferredoxin-type" evidence="1">
    <location>
        <begin position="2"/>
        <end position="76"/>
    </location>
</feature>
<dbReference type="Proteomes" id="UP000218267">
    <property type="component" value="Chromosome"/>
</dbReference>
<dbReference type="EMBL" id="AP018042">
    <property type="protein sequence ID" value="BAX81218.1"/>
    <property type="molecule type" value="Genomic_DNA"/>
</dbReference>
<evidence type="ECO:0000259" key="1">
    <source>
        <dbReference type="PROSITE" id="PS51085"/>
    </source>
</evidence>
<organism evidence="2 3">
    <name type="scientific">Labilibaculum antarcticum</name>
    <dbReference type="NCBI Taxonomy" id="1717717"/>
    <lineage>
        <taxon>Bacteria</taxon>
        <taxon>Pseudomonadati</taxon>
        <taxon>Bacteroidota</taxon>
        <taxon>Bacteroidia</taxon>
        <taxon>Marinilabiliales</taxon>
        <taxon>Marinifilaceae</taxon>
        <taxon>Labilibaculum</taxon>
    </lineage>
</organism>
<dbReference type="OrthoDB" id="9810588at2"/>
<accession>A0A1Y1CLD3</accession>
<reference evidence="3" key="2">
    <citation type="journal article" date="2020" name="Antonie Van Leeuwenhoek">
        <title>Labilibaculum antarcticum sp. nov., a novel facultative anaerobic, psychrotorelant bacterium isolated from marine sediment of Antarctica.</title>
        <authorList>
            <person name="Watanabe M."/>
            <person name="Kojima H."/>
            <person name="Fukui M."/>
        </authorList>
    </citation>
    <scope>NUCLEOTIDE SEQUENCE [LARGE SCALE GENOMIC DNA]</scope>
    <source>
        <strain evidence="3">SPP2</strain>
    </source>
</reference>
<reference evidence="2 3" key="1">
    <citation type="journal article" date="2018" name="Mar. Genomics">
        <title>Complete genome sequence of Marinifilaceae bacterium strain SPP2, isolated from the Antarctic marine sediment.</title>
        <authorList>
            <person name="Watanabe M."/>
            <person name="Kojima H."/>
            <person name="Fukui M."/>
        </authorList>
    </citation>
    <scope>NUCLEOTIDE SEQUENCE [LARGE SCALE GENOMIC DNA]</scope>
    <source>
        <strain evidence="2 3">SPP2</strain>
    </source>
</reference>
<gene>
    <name evidence="2" type="ORF">ALGA_2913</name>
</gene>
<dbReference type="SUPFAM" id="SSF53067">
    <property type="entry name" value="Actin-like ATPase domain"/>
    <property type="match status" value="1"/>
</dbReference>
<dbReference type="InterPro" id="IPR041414">
    <property type="entry name" value="Raco-like_middle"/>
</dbReference>
<dbReference type="InterPro" id="IPR036010">
    <property type="entry name" value="2Fe-2S_ferredoxin-like_sf"/>
</dbReference>
<dbReference type="AlphaFoldDB" id="A0A1Y1CLD3"/>
<dbReference type="PANTHER" id="PTHR42895:SF2">
    <property type="entry name" value="IRON-SULFUR CLUSTER PROTEIN"/>
    <property type="match status" value="1"/>
</dbReference>
<sequence>MPDIFVLENGEEKRIEYAVGESLLQILRQGNFHVSSPCGGNGTCGKCRVQIKGNGFVNSCSYYPNSDLKVVLPNKREEKILTNQYQNTLHLPLKTAPFISQEAYPLGLAIDIGTTSIVFYWVSLISGSILKTKGIGNPQSKYGADVISRISYSNTTGGIEKLQQEIIGAINQQIKEYTEKEDIARENLVKISVSANTTMLHMLLGVDPMSIALAPFKPKFTEAKCVKASELNIKAHQDATIHLLPSISAYVGADIVSGLASLQPSSDIKKYLFIDIGTNGEMAVVTPNKIYCCATAAGPAFEGANISCGMGAFDGAISVYNKDGYQTISGDKPVGLCGSGLLDAVAYLLDNKMILSDGELANDFVLAKAEESGTGENIVVTPQDIREVQLAKSAIITGVKILLQAAGITVDDLDAVYVAGGFGNYMNPESAVKVGLLPAEVAGKIVMVGNTSGAGVVLHVISDDFDNYLNAIVEKCENIELSKHAEFELEFAMNMFF</sequence>
<name>A0A1Y1CLD3_9BACT</name>
<dbReference type="PANTHER" id="PTHR42895">
    <property type="entry name" value="IRON-SULFUR CLUSTER-BINDING PROTEIN-RELATED"/>
    <property type="match status" value="1"/>
</dbReference>
<dbReference type="CDD" id="cd00207">
    <property type="entry name" value="fer2"/>
    <property type="match status" value="1"/>
</dbReference>
<dbReference type="PROSITE" id="PS51085">
    <property type="entry name" value="2FE2S_FER_2"/>
    <property type="match status" value="1"/>
</dbReference>
<dbReference type="InterPro" id="IPR043129">
    <property type="entry name" value="ATPase_NBD"/>
</dbReference>
<dbReference type="KEGG" id="mbas:ALGA_2913"/>
<evidence type="ECO:0000313" key="3">
    <source>
        <dbReference type="Proteomes" id="UP000218267"/>
    </source>
</evidence>
<dbReference type="Pfam" id="PF00111">
    <property type="entry name" value="Fer2"/>
    <property type="match status" value="1"/>
</dbReference>
<dbReference type="InterPro" id="IPR012675">
    <property type="entry name" value="Beta-grasp_dom_sf"/>
</dbReference>
<dbReference type="Pfam" id="PF17651">
    <property type="entry name" value="Raco_middle"/>
    <property type="match status" value="1"/>
</dbReference>
<dbReference type="SUPFAM" id="SSF54292">
    <property type="entry name" value="2Fe-2S ferredoxin-like"/>
    <property type="match status" value="1"/>
</dbReference>
<keyword evidence="3" id="KW-1185">Reference proteome</keyword>
<dbReference type="InterPro" id="IPR001041">
    <property type="entry name" value="2Fe-2S_ferredoxin-type"/>
</dbReference>
<dbReference type="Pfam" id="PF14574">
    <property type="entry name" value="RACo_C_ter"/>
    <property type="match status" value="1"/>
</dbReference>
<dbReference type="Gene3D" id="3.30.420.480">
    <property type="entry name" value="Domain of unknown function (DUF4445)"/>
    <property type="match status" value="1"/>
</dbReference>
<dbReference type="GO" id="GO:0051536">
    <property type="term" value="F:iron-sulfur cluster binding"/>
    <property type="evidence" value="ECO:0007669"/>
    <property type="project" value="InterPro"/>
</dbReference>
<proteinExistence type="predicted"/>
<protein>
    <recommendedName>
        <fullName evidence="1">2Fe-2S ferredoxin-type domain-containing protein</fullName>
    </recommendedName>
</protein>